<comment type="caution">
    <text evidence="2">The sequence shown here is derived from an EMBL/GenBank/DDBJ whole genome shotgun (WGS) entry which is preliminary data.</text>
</comment>
<reference evidence="2 3" key="1">
    <citation type="submission" date="2017-12" db="EMBL/GenBank/DDBJ databases">
        <title>The draft genome sequence of Brumimicrobium saltpan LHR20.</title>
        <authorList>
            <person name="Do Z.-J."/>
            <person name="Luo H.-R."/>
        </authorList>
    </citation>
    <scope>NUCLEOTIDE SEQUENCE [LARGE SCALE GENOMIC DNA]</scope>
    <source>
        <strain evidence="2 3">LHR20</strain>
    </source>
</reference>
<keyword evidence="1" id="KW-0472">Membrane</keyword>
<feature type="transmembrane region" description="Helical" evidence="1">
    <location>
        <begin position="149"/>
        <end position="170"/>
    </location>
</feature>
<accession>A0A2I0R228</accession>
<feature type="transmembrane region" description="Helical" evidence="1">
    <location>
        <begin position="126"/>
        <end position="143"/>
    </location>
</feature>
<keyword evidence="3" id="KW-1185">Reference proteome</keyword>
<feature type="transmembrane region" description="Helical" evidence="1">
    <location>
        <begin position="21"/>
        <end position="46"/>
    </location>
</feature>
<dbReference type="RefSeq" id="WP_101334797.1">
    <property type="nucleotide sequence ID" value="NZ_PJNI01000009.1"/>
</dbReference>
<keyword evidence="1" id="KW-0812">Transmembrane</keyword>
<evidence type="ECO:0000313" key="2">
    <source>
        <dbReference type="EMBL" id="PKR80627.1"/>
    </source>
</evidence>
<feature type="transmembrane region" description="Helical" evidence="1">
    <location>
        <begin position="96"/>
        <end position="119"/>
    </location>
</feature>
<dbReference type="OrthoDB" id="1467410at2"/>
<name>A0A2I0R228_9FLAO</name>
<evidence type="ECO:0000256" key="1">
    <source>
        <dbReference type="SAM" id="Phobius"/>
    </source>
</evidence>
<dbReference type="EMBL" id="PJNI01000009">
    <property type="protein sequence ID" value="PKR80627.1"/>
    <property type="molecule type" value="Genomic_DNA"/>
</dbReference>
<evidence type="ECO:0000313" key="3">
    <source>
        <dbReference type="Proteomes" id="UP000236654"/>
    </source>
</evidence>
<proteinExistence type="predicted"/>
<organism evidence="2 3">
    <name type="scientific">Brumimicrobium salinarum</name>
    <dbReference type="NCBI Taxonomy" id="2058658"/>
    <lineage>
        <taxon>Bacteria</taxon>
        <taxon>Pseudomonadati</taxon>
        <taxon>Bacteroidota</taxon>
        <taxon>Flavobacteriia</taxon>
        <taxon>Flavobacteriales</taxon>
        <taxon>Crocinitomicaceae</taxon>
        <taxon>Brumimicrobium</taxon>
    </lineage>
</organism>
<sequence>MNDEITTIDESTNNTPKKVPNFLLVLVVLSGLYISTSLIGSVMSIFSGPLSEEALEEELAVLYTSISEVKASGLGEQFVQILETVINHTIFVNNEAFYMTHLTTLITLLVGLVSIVFMLKLKKIGFHLYILYSFLPIVFMYIITPSELILTFSVIITVITSALFALLYGLNLKHMK</sequence>
<dbReference type="AlphaFoldDB" id="A0A2I0R228"/>
<gene>
    <name evidence="2" type="ORF">CW751_09665</name>
</gene>
<dbReference type="Proteomes" id="UP000236654">
    <property type="component" value="Unassembled WGS sequence"/>
</dbReference>
<protein>
    <submittedName>
        <fullName evidence="2">Uncharacterized protein</fullName>
    </submittedName>
</protein>
<keyword evidence="1" id="KW-1133">Transmembrane helix</keyword>